<keyword evidence="2" id="KW-1185">Reference proteome</keyword>
<evidence type="ECO:0000313" key="2">
    <source>
        <dbReference type="Proteomes" id="UP000001635"/>
    </source>
</evidence>
<dbReference type="KEGG" id="cmr:Cycma_2810"/>
<dbReference type="AlphaFoldDB" id="G0J1A9"/>
<dbReference type="EMBL" id="CP002955">
    <property type="protein sequence ID" value="AEL26548.1"/>
    <property type="molecule type" value="Genomic_DNA"/>
</dbReference>
<accession>G0J1A9</accession>
<evidence type="ECO:0008006" key="3">
    <source>
        <dbReference type="Google" id="ProtNLM"/>
    </source>
</evidence>
<gene>
    <name evidence="1" type="ordered locus">Cycma_2810</name>
</gene>
<evidence type="ECO:0000313" key="1">
    <source>
        <dbReference type="EMBL" id="AEL26548.1"/>
    </source>
</evidence>
<name>G0J1A9_CYCMS</name>
<sequence length="147" mass="16699">MKKVVVFKNRWMVLVGMVFLLPVLGGCRDNDEPPVFQAEGYIIGYHPCVGDATVMTSKGEGKGYLVATIGANPDTLMLFGVPTDMFDVPLEWYSSLPEESREMFKMKFSYQISEENIGSRYHCIGYFPGHILRYLDPEYKVLKAEKI</sequence>
<organism evidence="1 2">
    <name type="scientific">Cyclobacterium marinum (strain ATCC 25205 / DSM 745 / LMG 13164 / NCIMB 1802)</name>
    <name type="common">Flectobacillus marinus</name>
    <dbReference type="NCBI Taxonomy" id="880070"/>
    <lineage>
        <taxon>Bacteria</taxon>
        <taxon>Pseudomonadati</taxon>
        <taxon>Bacteroidota</taxon>
        <taxon>Cytophagia</taxon>
        <taxon>Cytophagales</taxon>
        <taxon>Cyclobacteriaceae</taxon>
        <taxon>Cyclobacterium</taxon>
    </lineage>
</organism>
<protein>
    <recommendedName>
        <fullName evidence="3">Lipoprotein</fullName>
    </recommendedName>
</protein>
<reference evidence="2" key="1">
    <citation type="submission" date="2011-07" db="EMBL/GenBank/DDBJ databases">
        <title>The complete genome of Cyclobacterium marinum DSM 745.</title>
        <authorList>
            <person name="Lucas S."/>
            <person name="Han J."/>
            <person name="Lapidus A."/>
            <person name="Bruce D."/>
            <person name="Goodwin L."/>
            <person name="Pitluck S."/>
            <person name="Peters L."/>
            <person name="Kyrpides N."/>
            <person name="Mavromatis K."/>
            <person name="Ivanova N."/>
            <person name="Ovchinnikova G."/>
            <person name="Chertkov O."/>
            <person name="Detter J.C."/>
            <person name="Tapia R."/>
            <person name="Han C."/>
            <person name="Land M."/>
            <person name="Hauser L."/>
            <person name="Markowitz V."/>
            <person name="Cheng J.-F."/>
            <person name="Hugenholtz P."/>
            <person name="Woyke T."/>
            <person name="Wu D."/>
            <person name="Tindall B."/>
            <person name="Schuetze A."/>
            <person name="Brambilla E."/>
            <person name="Klenk H.-P."/>
            <person name="Eisen J.A."/>
        </authorList>
    </citation>
    <scope>NUCLEOTIDE SEQUENCE [LARGE SCALE GENOMIC DNA]</scope>
    <source>
        <strain evidence="2">ATCC 25205 / DSM 745 / LMG 13164 / NCIMB 1802</strain>
    </source>
</reference>
<dbReference type="RefSeq" id="WP_014020839.1">
    <property type="nucleotide sequence ID" value="NC_015914.1"/>
</dbReference>
<proteinExistence type="predicted"/>
<dbReference type="PROSITE" id="PS51257">
    <property type="entry name" value="PROKAR_LIPOPROTEIN"/>
    <property type="match status" value="1"/>
</dbReference>
<dbReference type="HOGENOM" id="CLU_1764996_0_0_10"/>
<dbReference type="Proteomes" id="UP000001635">
    <property type="component" value="Chromosome"/>
</dbReference>
<dbReference type="OrthoDB" id="838078at2"/>